<evidence type="ECO:0000313" key="2">
    <source>
        <dbReference type="Proteomes" id="UP000828390"/>
    </source>
</evidence>
<name>A0A9D4HBA1_DREPO</name>
<accession>A0A9D4HBA1</accession>
<dbReference type="Proteomes" id="UP000828390">
    <property type="component" value="Unassembled WGS sequence"/>
</dbReference>
<reference evidence="1" key="2">
    <citation type="submission" date="2020-11" db="EMBL/GenBank/DDBJ databases">
        <authorList>
            <person name="McCartney M.A."/>
            <person name="Auch B."/>
            <person name="Kono T."/>
            <person name="Mallez S."/>
            <person name="Becker A."/>
            <person name="Gohl D.M."/>
            <person name="Silverstein K.A.T."/>
            <person name="Koren S."/>
            <person name="Bechman K.B."/>
            <person name="Herman A."/>
            <person name="Abrahante J.E."/>
            <person name="Garbe J."/>
        </authorList>
    </citation>
    <scope>NUCLEOTIDE SEQUENCE</scope>
    <source>
        <strain evidence="1">Duluth1</strain>
        <tissue evidence="1">Whole animal</tissue>
    </source>
</reference>
<sequence length="58" mass="6531">MLSCSRRQPVWGGEDRALRNSLEIKRPVTAMSIALFDNISARNQSYRCAEVGIDFTTV</sequence>
<gene>
    <name evidence="1" type="ORF">DPMN_105257</name>
</gene>
<dbReference type="EMBL" id="JAIWYP010000004">
    <property type="protein sequence ID" value="KAH3831983.1"/>
    <property type="molecule type" value="Genomic_DNA"/>
</dbReference>
<protein>
    <submittedName>
        <fullName evidence="1">Uncharacterized protein</fullName>
    </submittedName>
</protein>
<keyword evidence="2" id="KW-1185">Reference proteome</keyword>
<dbReference type="AlphaFoldDB" id="A0A9D4HBA1"/>
<organism evidence="1 2">
    <name type="scientific">Dreissena polymorpha</name>
    <name type="common">Zebra mussel</name>
    <name type="synonym">Mytilus polymorpha</name>
    <dbReference type="NCBI Taxonomy" id="45954"/>
    <lineage>
        <taxon>Eukaryota</taxon>
        <taxon>Metazoa</taxon>
        <taxon>Spiralia</taxon>
        <taxon>Lophotrochozoa</taxon>
        <taxon>Mollusca</taxon>
        <taxon>Bivalvia</taxon>
        <taxon>Autobranchia</taxon>
        <taxon>Heteroconchia</taxon>
        <taxon>Euheterodonta</taxon>
        <taxon>Imparidentia</taxon>
        <taxon>Neoheterodontei</taxon>
        <taxon>Myida</taxon>
        <taxon>Dreissenoidea</taxon>
        <taxon>Dreissenidae</taxon>
        <taxon>Dreissena</taxon>
    </lineage>
</organism>
<proteinExistence type="predicted"/>
<evidence type="ECO:0000313" key="1">
    <source>
        <dbReference type="EMBL" id="KAH3831983.1"/>
    </source>
</evidence>
<comment type="caution">
    <text evidence="1">The sequence shown here is derived from an EMBL/GenBank/DDBJ whole genome shotgun (WGS) entry which is preliminary data.</text>
</comment>
<reference evidence="1" key="1">
    <citation type="journal article" date="2019" name="bioRxiv">
        <title>The Genome of the Zebra Mussel, Dreissena polymorpha: A Resource for Invasive Species Research.</title>
        <authorList>
            <person name="McCartney M.A."/>
            <person name="Auch B."/>
            <person name="Kono T."/>
            <person name="Mallez S."/>
            <person name="Zhang Y."/>
            <person name="Obille A."/>
            <person name="Becker A."/>
            <person name="Abrahante J.E."/>
            <person name="Garbe J."/>
            <person name="Badalamenti J.P."/>
            <person name="Herman A."/>
            <person name="Mangelson H."/>
            <person name="Liachko I."/>
            <person name="Sullivan S."/>
            <person name="Sone E.D."/>
            <person name="Koren S."/>
            <person name="Silverstein K.A.T."/>
            <person name="Beckman K.B."/>
            <person name="Gohl D.M."/>
        </authorList>
    </citation>
    <scope>NUCLEOTIDE SEQUENCE</scope>
    <source>
        <strain evidence="1">Duluth1</strain>
        <tissue evidence="1">Whole animal</tissue>
    </source>
</reference>